<feature type="non-terminal residue" evidence="2">
    <location>
        <position position="63"/>
    </location>
</feature>
<dbReference type="Proteomes" id="UP000289022">
    <property type="component" value="Unassembled WGS sequence"/>
</dbReference>
<dbReference type="AlphaFoldDB" id="A0A438XAL1"/>
<evidence type="ECO:0000313" key="2">
    <source>
        <dbReference type="EMBL" id="RVZ33275.1"/>
    </source>
</evidence>
<feature type="chain" id="PRO_5019558963" evidence="1">
    <location>
        <begin position="21"/>
        <end position="63"/>
    </location>
</feature>
<feature type="signal peptide" evidence="1">
    <location>
        <begin position="1"/>
        <end position="20"/>
    </location>
</feature>
<proteinExistence type="predicted"/>
<organism evidence="2 3">
    <name type="scientific">Helicobacter pylori</name>
    <name type="common">Campylobacter pylori</name>
    <dbReference type="NCBI Taxonomy" id="210"/>
    <lineage>
        <taxon>Bacteria</taxon>
        <taxon>Pseudomonadati</taxon>
        <taxon>Campylobacterota</taxon>
        <taxon>Epsilonproteobacteria</taxon>
        <taxon>Campylobacterales</taxon>
        <taxon>Helicobacteraceae</taxon>
        <taxon>Helicobacter</taxon>
    </lineage>
</organism>
<name>A0A438XAL1_HELPX</name>
<dbReference type="EMBL" id="RJGP01000578">
    <property type="protein sequence ID" value="RVZ33275.1"/>
    <property type="molecule type" value="Genomic_DNA"/>
</dbReference>
<reference evidence="2 3" key="1">
    <citation type="submission" date="2018-11" db="EMBL/GenBank/DDBJ databases">
        <title>Genetic determinants and prediction of antibiotic resistance phenotypes in Helicobacter pylori.</title>
        <authorList>
            <person name="Wagner K."/>
        </authorList>
    </citation>
    <scope>NUCLEOTIDE SEQUENCE [LARGE SCALE GENOMIC DNA]</scope>
    <source>
        <strain evidence="2 3">ZH70</strain>
    </source>
</reference>
<keyword evidence="1" id="KW-0732">Signal</keyword>
<comment type="caution">
    <text evidence="2">The sequence shown here is derived from an EMBL/GenBank/DDBJ whole genome shotgun (WGS) entry which is preliminary data.</text>
</comment>
<gene>
    <name evidence="2" type="ORF">EC518_08915</name>
</gene>
<evidence type="ECO:0000313" key="3">
    <source>
        <dbReference type="Proteomes" id="UP000289022"/>
    </source>
</evidence>
<accession>A0A438XAL1</accession>
<protein>
    <submittedName>
        <fullName evidence="2">Outer membrane protein</fullName>
    </submittedName>
</protein>
<sequence length="63" mass="6654">MKKSVIVGAISLAMTSLLSAETPKQEKAIKTSPTKKGERNAAFIGIDYQLGMLSTTAQNCSHG</sequence>
<evidence type="ECO:0000256" key="1">
    <source>
        <dbReference type="SAM" id="SignalP"/>
    </source>
</evidence>